<dbReference type="Proteomes" id="UP001500936">
    <property type="component" value="Unassembled WGS sequence"/>
</dbReference>
<accession>A0ABP8KGH7</accession>
<dbReference type="RefSeq" id="WP_345267776.1">
    <property type="nucleotide sequence ID" value="NZ_BAABHB010000004.1"/>
</dbReference>
<gene>
    <name evidence="1" type="ORF">GCM10023187_26140</name>
</gene>
<protein>
    <submittedName>
        <fullName evidence="1">Uncharacterized protein</fullName>
    </submittedName>
</protein>
<organism evidence="1 2">
    <name type="scientific">Nibrella viscosa</name>
    <dbReference type="NCBI Taxonomy" id="1084524"/>
    <lineage>
        <taxon>Bacteria</taxon>
        <taxon>Pseudomonadati</taxon>
        <taxon>Bacteroidota</taxon>
        <taxon>Cytophagia</taxon>
        <taxon>Cytophagales</taxon>
        <taxon>Spirosomataceae</taxon>
        <taxon>Nibrella</taxon>
    </lineage>
</organism>
<proteinExistence type="predicted"/>
<name>A0ABP8KGH7_9BACT</name>
<comment type="caution">
    <text evidence="1">The sequence shown here is derived from an EMBL/GenBank/DDBJ whole genome shotgun (WGS) entry which is preliminary data.</text>
</comment>
<evidence type="ECO:0000313" key="2">
    <source>
        <dbReference type="Proteomes" id="UP001500936"/>
    </source>
</evidence>
<reference evidence="2" key="1">
    <citation type="journal article" date="2019" name="Int. J. Syst. Evol. Microbiol.">
        <title>The Global Catalogue of Microorganisms (GCM) 10K type strain sequencing project: providing services to taxonomists for standard genome sequencing and annotation.</title>
        <authorList>
            <consortium name="The Broad Institute Genomics Platform"/>
            <consortium name="The Broad Institute Genome Sequencing Center for Infectious Disease"/>
            <person name="Wu L."/>
            <person name="Ma J."/>
        </authorList>
    </citation>
    <scope>NUCLEOTIDE SEQUENCE [LARGE SCALE GENOMIC DNA]</scope>
    <source>
        <strain evidence="2">JCM 17925</strain>
    </source>
</reference>
<dbReference type="EMBL" id="BAABHB010000004">
    <property type="protein sequence ID" value="GAA4406566.1"/>
    <property type="molecule type" value="Genomic_DNA"/>
</dbReference>
<evidence type="ECO:0000313" key="1">
    <source>
        <dbReference type="EMBL" id="GAA4406566.1"/>
    </source>
</evidence>
<sequence length="74" mass="8080">MAEPARLTIHAIATGAVRVKVSHRNSSLGFGQILLDPRWTGWMPIYCWVIAATTLTSARWCICPPTTRSPVTGS</sequence>
<keyword evidence="2" id="KW-1185">Reference proteome</keyword>